<dbReference type="EMBL" id="JAETXX010000004">
    <property type="protein sequence ID" value="MCF8714796.1"/>
    <property type="molecule type" value="Genomic_DNA"/>
</dbReference>
<protein>
    <recommendedName>
        <fullName evidence="3">SPOR domain-containing protein</fullName>
    </recommendedName>
</protein>
<dbReference type="Proteomes" id="UP000829517">
    <property type="component" value="Unassembled WGS sequence"/>
</dbReference>
<name>A0ABS9J301_9FLAO</name>
<dbReference type="RefSeq" id="WP_236958761.1">
    <property type="nucleotide sequence ID" value="NZ_JAETXX010000004.1"/>
</dbReference>
<sequence length="460" mass="52268">MSAQEESGFRLFKEMFIKGSAKTIGNNIVSLDSKEPYNKVGYHAEKNDRLSMVYVDIDEDPNTFSSSTAMLISPKNYTRVAYAGLFWSAVYEYEEGKIKKVRGDYEYIVQEERQEDFNTILFKGPSNNYNSILGTVLEDHKDSIGRPYLCYADVTKVLNSNSEISGNYTVANMRATQGHVLGGSSGGWLLYVVFENPADPLQKFMLYNGFRSVEKESYSIEFSGFNPSKSEIRKANLSLGVLEGDERLKTDMLSISSSIATVPKELSSKERLRNNFFNSTISNNGDISMDRIPNSINTLGLDIASFDLEDNQLITSSTESVRLDFETVRDKFLIFFLGFQIEVATKDALVNNEVSIVKDTIASLGIGVDKIEVRETLQISNLEKGYYLITNIFSNSDLANNWKDFLREKGYNPMSFINPKNDWEYVYVVKGDEISDCYEYYMELKGKKDFEEVWVLELIN</sequence>
<proteinExistence type="predicted"/>
<gene>
    <name evidence="1" type="ORF">JM658_08130</name>
</gene>
<comment type="caution">
    <text evidence="1">The sequence shown here is derived from an EMBL/GenBank/DDBJ whole genome shotgun (WGS) entry which is preliminary data.</text>
</comment>
<organism evidence="1 2">
    <name type="scientific">Joostella atrarenae</name>
    <dbReference type="NCBI Taxonomy" id="679257"/>
    <lineage>
        <taxon>Bacteria</taxon>
        <taxon>Pseudomonadati</taxon>
        <taxon>Bacteroidota</taxon>
        <taxon>Flavobacteriia</taxon>
        <taxon>Flavobacteriales</taxon>
        <taxon>Flavobacteriaceae</taxon>
        <taxon>Joostella</taxon>
    </lineage>
</organism>
<evidence type="ECO:0000313" key="1">
    <source>
        <dbReference type="EMBL" id="MCF8714796.1"/>
    </source>
</evidence>
<reference evidence="1 2" key="1">
    <citation type="submission" date="2021-01" db="EMBL/GenBank/DDBJ databases">
        <title>Genome sequencing of Joostella atrarenae M1-2 (= KCTC 23194).</title>
        <authorList>
            <person name="Zakaria M.R."/>
            <person name="Lam M.Q."/>
            <person name="Chong C.S."/>
        </authorList>
    </citation>
    <scope>NUCLEOTIDE SEQUENCE [LARGE SCALE GENOMIC DNA]</scope>
    <source>
        <strain evidence="1 2">M1-2</strain>
    </source>
</reference>
<evidence type="ECO:0008006" key="3">
    <source>
        <dbReference type="Google" id="ProtNLM"/>
    </source>
</evidence>
<accession>A0ABS9J301</accession>
<keyword evidence="2" id="KW-1185">Reference proteome</keyword>
<evidence type="ECO:0000313" key="2">
    <source>
        <dbReference type="Proteomes" id="UP000829517"/>
    </source>
</evidence>